<comment type="caution">
    <text evidence="1">The sequence shown here is derived from an EMBL/GenBank/DDBJ whole genome shotgun (WGS) entry which is preliminary data.</text>
</comment>
<sequence length="203" mass="22735">MGIMNLGVGFTGVFNRTHKKRDGHTHVYLADPFTTLVYLIKLDDDQKFPDKVQTRAWIKSSGQSITQDQQRSSDVEPHSGECFISNCKIEGKWGFESGDQVEIVIEAKVGQALLCHVSHVLTTTNLTLSAEHVVTRKQASKFPYAEGWFAGLLAGWSEELTDRKYRVTTKRKENIDNLDVAKTVALNSTFCLVPKFQISCPAQ</sequence>
<evidence type="ECO:0000313" key="1">
    <source>
        <dbReference type="EMBL" id="KKA18577.1"/>
    </source>
</evidence>
<organism evidence="1 2">
    <name type="scientific">Rasamsonia emersonii (strain ATCC 16479 / CBS 393.64 / IMI 116815)</name>
    <dbReference type="NCBI Taxonomy" id="1408163"/>
    <lineage>
        <taxon>Eukaryota</taxon>
        <taxon>Fungi</taxon>
        <taxon>Dikarya</taxon>
        <taxon>Ascomycota</taxon>
        <taxon>Pezizomycotina</taxon>
        <taxon>Eurotiomycetes</taxon>
        <taxon>Eurotiomycetidae</taxon>
        <taxon>Eurotiales</taxon>
        <taxon>Trichocomaceae</taxon>
        <taxon>Rasamsonia</taxon>
    </lineage>
</organism>
<dbReference type="GeneID" id="25319738"/>
<accession>A0A0F4YJV5</accession>
<protein>
    <submittedName>
        <fullName evidence="1">Uncharacterized protein</fullName>
    </submittedName>
</protein>
<reference evidence="1 2" key="1">
    <citation type="submission" date="2015-04" db="EMBL/GenBank/DDBJ databases">
        <authorList>
            <person name="Heijne W.H."/>
            <person name="Fedorova N.D."/>
            <person name="Nierman W.C."/>
            <person name="Vollebregt A.W."/>
            <person name="Zhao Z."/>
            <person name="Wu L."/>
            <person name="Kumar M."/>
            <person name="Stam H."/>
            <person name="van den Berg M.A."/>
            <person name="Pel H.J."/>
        </authorList>
    </citation>
    <scope>NUCLEOTIDE SEQUENCE [LARGE SCALE GENOMIC DNA]</scope>
    <source>
        <strain evidence="1 2">CBS 393.64</strain>
    </source>
</reference>
<dbReference type="Proteomes" id="UP000053958">
    <property type="component" value="Unassembled WGS sequence"/>
</dbReference>
<dbReference type="RefSeq" id="XP_013325189.1">
    <property type="nucleotide sequence ID" value="XM_013469735.1"/>
</dbReference>
<name>A0A0F4YJV5_RASE3</name>
<evidence type="ECO:0000313" key="2">
    <source>
        <dbReference type="Proteomes" id="UP000053958"/>
    </source>
</evidence>
<keyword evidence="2" id="KW-1185">Reference proteome</keyword>
<gene>
    <name evidence="1" type="ORF">T310_7466</name>
</gene>
<dbReference type="EMBL" id="LASV01000440">
    <property type="protein sequence ID" value="KKA18577.1"/>
    <property type="molecule type" value="Genomic_DNA"/>
</dbReference>
<dbReference type="AlphaFoldDB" id="A0A0F4YJV5"/>
<proteinExistence type="predicted"/>